<dbReference type="SMART" id="SM00355">
    <property type="entry name" value="ZnF_C2H2"/>
    <property type="match status" value="5"/>
</dbReference>
<keyword evidence="6" id="KW-0804">Transcription</keyword>
<name>A0A9P0CPC9_9CUCU</name>
<reference evidence="10" key="1">
    <citation type="submission" date="2022-01" db="EMBL/GenBank/DDBJ databases">
        <authorList>
            <person name="King R."/>
        </authorList>
    </citation>
    <scope>NUCLEOTIDE SEQUENCE</scope>
</reference>
<dbReference type="PROSITE" id="PS00028">
    <property type="entry name" value="ZINC_FINGER_C2H2_1"/>
    <property type="match status" value="1"/>
</dbReference>
<keyword evidence="7" id="KW-0539">Nucleus</keyword>
<protein>
    <recommendedName>
        <fullName evidence="9">C2H2-type domain-containing protein</fullName>
    </recommendedName>
</protein>
<dbReference type="PANTHER" id="PTHR46179:SF13">
    <property type="entry name" value="C2H2-TYPE DOMAIN-CONTAINING PROTEIN"/>
    <property type="match status" value="1"/>
</dbReference>
<evidence type="ECO:0000256" key="3">
    <source>
        <dbReference type="ARBA" id="ARBA00022771"/>
    </source>
</evidence>
<dbReference type="SMART" id="SM00868">
    <property type="entry name" value="zf-AD"/>
    <property type="match status" value="1"/>
</dbReference>
<comment type="subcellular location">
    <subcellularLocation>
        <location evidence="1">Nucleus</location>
    </subcellularLocation>
</comment>
<dbReference type="AlphaFoldDB" id="A0A9P0CPC9"/>
<organism evidence="10 11">
    <name type="scientific">Psylliodes chrysocephalus</name>
    <dbReference type="NCBI Taxonomy" id="3402493"/>
    <lineage>
        <taxon>Eukaryota</taxon>
        <taxon>Metazoa</taxon>
        <taxon>Ecdysozoa</taxon>
        <taxon>Arthropoda</taxon>
        <taxon>Hexapoda</taxon>
        <taxon>Insecta</taxon>
        <taxon>Pterygota</taxon>
        <taxon>Neoptera</taxon>
        <taxon>Endopterygota</taxon>
        <taxon>Coleoptera</taxon>
        <taxon>Polyphaga</taxon>
        <taxon>Cucujiformia</taxon>
        <taxon>Chrysomeloidea</taxon>
        <taxon>Chrysomelidae</taxon>
        <taxon>Galerucinae</taxon>
        <taxon>Alticini</taxon>
        <taxon>Psylliodes</taxon>
    </lineage>
</organism>
<dbReference type="GO" id="GO:0008270">
    <property type="term" value="F:zinc ion binding"/>
    <property type="evidence" value="ECO:0007669"/>
    <property type="project" value="UniProtKB-KW"/>
</dbReference>
<evidence type="ECO:0000313" key="10">
    <source>
        <dbReference type="EMBL" id="CAH1103813.1"/>
    </source>
</evidence>
<evidence type="ECO:0000256" key="1">
    <source>
        <dbReference type="ARBA" id="ARBA00004123"/>
    </source>
</evidence>
<dbReference type="InterPro" id="IPR013087">
    <property type="entry name" value="Znf_C2H2_type"/>
</dbReference>
<evidence type="ECO:0000313" key="11">
    <source>
        <dbReference type="Proteomes" id="UP001153636"/>
    </source>
</evidence>
<keyword evidence="3 8" id="KW-0863">Zinc-finger</keyword>
<keyword evidence="5" id="KW-0805">Transcription regulation</keyword>
<dbReference type="EMBL" id="OV651827">
    <property type="protein sequence ID" value="CAH1103813.1"/>
    <property type="molecule type" value="Genomic_DNA"/>
</dbReference>
<dbReference type="InterPro" id="IPR051061">
    <property type="entry name" value="Zinc_finger_trans_reg"/>
</dbReference>
<dbReference type="Gene3D" id="3.30.160.60">
    <property type="entry name" value="Classic Zinc Finger"/>
    <property type="match status" value="2"/>
</dbReference>
<dbReference type="PROSITE" id="PS50157">
    <property type="entry name" value="ZINC_FINGER_C2H2_2"/>
    <property type="match status" value="1"/>
</dbReference>
<evidence type="ECO:0000256" key="5">
    <source>
        <dbReference type="ARBA" id="ARBA00023015"/>
    </source>
</evidence>
<dbReference type="GO" id="GO:0006357">
    <property type="term" value="P:regulation of transcription by RNA polymerase II"/>
    <property type="evidence" value="ECO:0007669"/>
    <property type="project" value="TreeGrafter"/>
</dbReference>
<dbReference type="Proteomes" id="UP001153636">
    <property type="component" value="Chromosome 15"/>
</dbReference>
<feature type="domain" description="C2H2-type" evidence="9">
    <location>
        <begin position="483"/>
        <end position="510"/>
    </location>
</feature>
<evidence type="ECO:0000256" key="6">
    <source>
        <dbReference type="ARBA" id="ARBA00023163"/>
    </source>
</evidence>
<sequence length="637" mass="73631">MEGFVDHRLICRACLKIVESTTQSFGYIEDATGNLRDMLLCCVPEMDVFVSYNPIVCIQCIQALINVYQFKSRCINTETIIRTFMKKHNLNEDNPVNLSAVVQELIEINNFCKQQEERRRHMAFEQQRNNVAHHFVPSPHFLDSLNQPDMPISKQQNNNLLTPTPPLNILEGMNQILGNIPKQSYPQMPRPSFVRSRSPSNLAIHNLGLPHQNHSGLAKPLRSPMLMSHLEAPSLNTTNGFTLPPIQSSNVPIQHNIVESSTSNNESEISSNRESSNIADENSISKINDLKIDTVNENIKKTENKCNFSEKSNTQIINYHPIESDRRLVIKIPRYKITVPYKIKSNFKDSMLENSDDKNYETEDATLDNSIDPSLEDIQIDMDEDIPEDFPEYIPEVGSIEVNQIHNEENRDTSMVQPKNITKIFNCACMYLTTSETLYQQHKERCKRAKKNVVKCPHCPHITNRTYALNKHINTMHTKSVWFHCEFCTYRSTDKSCLRRHVRKNHEEKPDVESGKQFCCNICNMAVATEHNLNRHMMKHEETINANYKCDFCSYNSKDRSNYRKHIFTHSPIQLQCPNCHYMNVSPYQLRTHIKRFHDGAGIETADCKSETPIIEIVNDIKEMISRIENFQANERS</sequence>
<dbReference type="OrthoDB" id="6713977at2759"/>
<dbReference type="SUPFAM" id="SSF57667">
    <property type="entry name" value="beta-beta-alpha zinc fingers"/>
    <property type="match status" value="1"/>
</dbReference>
<keyword evidence="11" id="KW-1185">Reference proteome</keyword>
<evidence type="ECO:0000256" key="2">
    <source>
        <dbReference type="ARBA" id="ARBA00022723"/>
    </source>
</evidence>
<dbReference type="PANTHER" id="PTHR46179">
    <property type="entry name" value="ZINC FINGER PROTEIN"/>
    <property type="match status" value="1"/>
</dbReference>
<dbReference type="InterPro" id="IPR036236">
    <property type="entry name" value="Znf_C2H2_sf"/>
</dbReference>
<dbReference type="InterPro" id="IPR012934">
    <property type="entry name" value="Znf_AD"/>
</dbReference>
<evidence type="ECO:0000256" key="4">
    <source>
        <dbReference type="ARBA" id="ARBA00022833"/>
    </source>
</evidence>
<evidence type="ECO:0000256" key="7">
    <source>
        <dbReference type="ARBA" id="ARBA00023242"/>
    </source>
</evidence>
<evidence type="ECO:0000259" key="9">
    <source>
        <dbReference type="PROSITE" id="PS50157"/>
    </source>
</evidence>
<gene>
    <name evidence="10" type="ORF">PSYICH_LOCUS4863</name>
</gene>
<dbReference type="GO" id="GO:0005634">
    <property type="term" value="C:nucleus"/>
    <property type="evidence" value="ECO:0007669"/>
    <property type="project" value="UniProtKB-SubCell"/>
</dbReference>
<keyword evidence="2" id="KW-0479">Metal-binding</keyword>
<accession>A0A9P0CPC9</accession>
<proteinExistence type="predicted"/>
<evidence type="ECO:0000256" key="8">
    <source>
        <dbReference type="PROSITE-ProRule" id="PRU00042"/>
    </source>
</evidence>
<keyword evidence="4" id="KW-0862">Zinc</keyword>